<gene>
    <name evidence="1" type="ORF">PXEA_LOCUS14051</name>
</gene>
<evidence type="ECO:0000313" key="2">
    <source>
        <dbReference type="Proteomes" id="UP000784294"/>
    </source>
</evidence>
<name>A0A448WUJ0_9PLAT</name>
<keyword evidence="2" id="KW-1185">Reference proteome</keyword>
<dbReference type="EMBL" id="CAAALY010047242">
    <property type="protein sequence ID" value="VEL20611.1"/>
    <property type="molecule type" value="Genomic_DNA"/>
</dbReference>
<accession>A0A448WUJ0</accession>
<comment type="caution">
    <text evidence="1">The sequence shown here is derived from an EMBL/GenBank/DDBJ whole genome shotgun (WGS) entry which is preliminary data.</text>
</comment>
<protein>
    <submittedName>
        <fullName evidence="1">Uncharacterized protein</fullName>
    </submittedName>
</protein>
<dbReference type="Proteomes" id="UP000784294">
    <property type="component" value="Unassembled WGS sequence"/>
</dbReference>
<dbReference type="AlphaFoldDB" id="A0A448WUJ0"/>
<reference evidence="1" key="1">
    <citation type="submission" date="2018-11" db="EMBL/GenBank/DDBJ databases">
        <authorList>
            <consortium name="Pathogen Informatics"/>
        </authorList>
    </citation>
    <scope>NUCLEOTIDE SEQUENCE</scope>
</reference>
<evidence type="ECO:0000313" key="1">
    <source>
        <dbReference type="EMBL" id="VEL20611.1"/>
    </source>
</evidence>
<sequence>MSCYSLVVSASPAHSIHLCVRTTILLFVGMRPEVVNVSDFAMPLAPLPCVCRFGHTVQWAHLHIGQGKGGSEVFPIHRHLRPTLPYLRQGSNDRCVAAFNFHRRQSLHHLVCPVRNPGHRLYSLAALTRREAVSGDGVVDMCFVGKASGASVTRPA</sequence>
<proteinExistence type="predicted"/>
<organism evidence="1 2">
    <name type="scientific">Protopolystoma xenopodis</name>
    <dbReference type="NCBI Taxonomy" id="117903"/>
    <lineage>
        <taxon>Eukaryota</taxon>
        <taxon>Metazoa</taxon>
        <taxon>Spiralia</taxon>
        <taxon>Lophotrochozoa</taxon>
        <taxon>Platyhelminthes</taxon>
        <taxon>Monogenea</taxon>
        <taxon>Polyopisthocotylea</taxon>
        <taxon>Polystomatidea</taxon>
        <taxon>Polystomatidae</taxon>
        <taxon>Protopolystoma</taxon>
    </lineage>
</organism>